<dbReference type="InterPro" id="IPR043129">
    <property type="entry name" value="ATPase_NBD"/>
</dbReference>
<keyword evidence="2" id="KW-1185">Reference proteome</keyword>
<organism evidence="1 2">
    <name type="scientific">Myodes glareolus</name>
    <name type="common">Bank vole</name>
    <name type="synonym">Clethrionomys glareolus</name>
    <dbReference type="NCBI Taxonomy" id="447135"/>
    <lineage>
        <taxon>Eukaryota</taxon>
        <taxon>Metazoa</taxon>
        <taxon>Chordata</taxon>
        <taxon>Craniata</taxon>
        <taxon>Vertebrata</taxon>
        <taxon>Euteleostomi</taxon>
        <taxon>Mammalia</taxon>
        <taxon>Eutheria</taxon>
        <taxon>Euarchontoglires</taxon>
        <taxon>Glires</taxon>
        <taxon>Rodentia</taxon>
        <taxon>Myomorpha</taxon>
        <taxon>Muroidea</taxon>
        <taxon>Cricetidae</taxon>
        <taxon>Arvicolinae</taxon>
        <taxon>Myodes</taxon>
    </lineage>
</organism>
<reference evidence="1 2" key="1">
    <citation type="journal article" date="2023" name="bioRxiv">
        <title>Conserved and derived expression patterns and positive selection on dental genes reveal complex evolutionary context of ever-growing rodent molars.</title>
        <authorList>
            <person name="Calamari Z.T."/>
            <person name="Song A."/>
            <person name="Cohen E."/>
            <person name="Akter M."/>
            <person name="Roy R.D."/>
            <person name="Hallikas O."/>
            <person name="Christensen M.M."/>
            <person name="Li P."/>
            <person name="Marangoni P."/>
            <person name="Jernvall J."/>
            <person name="Klein O.D."/>
        </authorList>
    </citation>
    <scope>NUCLEOTIDE SEQUENCE [LARGE SCALE GENOMIC DNA]</scope>
    <source>
        <strain evidence="1">V071</strain>
    </source>
</reference>
<accession>A0AAW0HAK3</accession>
<dbReference type="Proteomes" id="UP001488838">
    <property type="component" value="Unassembled WGS sequence"/>
</dbReference>
<evidence type="ECO:0000313" key="1">
    <source>
        <dbReference type="EMBL" id="KAK7798839.1"/>
    </source>
</evidence>
<proteinExistence type="predicted"/>
<evidence type="ECO:0000313" key="2">
    <source>
        <dbReference type="Proteomes" id="UP001488838"/>
    </source>
</evidence>
<dbReference type="EMBL" id="JBBHLL010000658">
    <property type="protein sequence ID" value="KAK7798839.1"/>
    <property type="molecule type" value="Genomic_DNA"/>
</dbReference>
<gene>
    <name evidence="1" type="ORF">U0070_027571</name>
</gene>
<dbReference type="AlphaFoldDB" id="A0AAW0HAK3"/>
<protein>
    <submittedName>
        <fullName evidence="1">Uncharacterized protein</fullName>
    </submittedName>
</protein>
<name>A0AAW0HAK3_MYOGA</name>
<comment type="caution">
    <text evidence="1">The sequence shown here is derived from an EMBL/GenBank/DDBJ whole genome shotgun (WGS) entry which is preliminary data.</text>
</comment>
<dbReference type="Gene3D" id="3.30.420.40">
    <property type="match status" value="1"/>
</dbReference>
<sequence length="215" mass="24853">MTVWYIDERRNQIATIICIVAQARNLPVIKNFFFRQKTPIEDGITHSMSIDEVYTLTQTIVPVYLAGQNLTDFLTKIITIVNKQPQVLFFLGTEYFNIQETTLSSIMMCDINIHKELYANTVLICDHRTTNRMQEINALILSMMKIEIIVLHGCKYSVWIISCIPEGIHNALALSKGDSHYQKKYNPVYPESMLKRYSEKELQTLTQKSKLCPPD</sequence>
<dbReference type="SUPFAM" id="SSF53067">
    <property type="entry name" value="Actin-like ATPase domain"/>
    <property type="match status" value="1"/>
</dbReference>
<feature type="non-terminal residue" evidence="1">
    <location>
        <position position="215"/>
    </location>
</feature>